<keyword evidence="3" id="KW-0411">Iron-sulfur</keyword>
<dbReference type="PROSITE" id="PS00198">
    <property type="entry name" value="4FE4S_FER_1"/>
    <property type="match status" value="1"/>
</dbReference>
<keyword evidence="1" id="KW-0479">Metal-binding</keyword>
<dbReference type="InterPro" id="IPR023210">
    <property type="entry name" value="NADP_OxRdtase_dom"/>
</dbReference>
<keyword evidence="6" id="KW-1185">Reference proteome</keyword>
<dbReference type="CDD" id="cd19100">
    <property type="entry name" value="AKR_unchar"/>
    <property type="match status" value="1"/>
</dbReference>
<dbReference type="SUPFAM" id="SSF51430">
    <property type="entry name" value="NAD(P)-linked oxidoreductase"/>
    <property type="match status" value="1"/>
</dbReference>
<dbReference type="Gene3D" id="3.20.20.100">
    <property type="entry name" value="NADP-dependent oxidoreductase domain"/>
    <property type="match status" value="1"/>
</dbReference>
<feature type="domain" description="4Fe-4S ferredoxin-type" evidence="4">
    <location>
        <begin position="340"/>
        <end position="372"/>
    </location>
</feature>
<reference evidence="5" key="1">
    <citation type="journal article" date="2015" name="PeerJ">
        <title>First genomic representation of candidate bacterial phylum KSB3 points to enhanced environmental sensing as a trigger of wastewater bulking.</title>
        <authorList>
            <person name="Sekiguchi Y."/>
            <person name="Ohashi A."/>
            <person name="Parks D.H."/>
            <person name="Yamauchi T."/>
            <person name="Tyson G.W."/>
            <person name="Hugenholtz P."/>
        </authorList>
    </citation>
    <scope>NUCLEOTIDE SEQUENCE [LARGE SCALE GENOMIC DNA]</scope>
</reference>
<protein>
    <recommendedName>
        <fullName evidence="4">4Fe-4S ferredoxin-type domain-containing protein</fullName>
    </recommendedName>
</protein>
<organism evidence="5">
    <name type="scientific">Candidatus Moduliflexus flocculans</name>
    <dbReference type="NCBI Taxonomy" id="1499966"/>
    <lineage>
        <taxon>Bacteria</taxon>
        <taxon>Candidatus Moduliflexota</taxon>
        <taxon>Candidatus Moduliflexia</taxon>
        <taxon>Candidatus Moduliflexales</taxon>
        <taxon>Candidatus Moduliflexaceae</taxon>
    </lineage>
</organism>
<keyword evidence="2" id="KW-0408">Iron</keyword>
<dbReference type="HOGENOM" id="CLU_061145_0_0_0"/>
<evidence type="ECO:0000313" key="6">
    <source>
        <dbReference type="Proteomes" id="UP000030700"/>
    </source>
</evidence>
<dbReference type="InterPro" id="IPR053135">
    <property type="entry name" value="AKR2_Oxidoreductase"/>
</dbReference>
<dbReference type="InterPro" id="IPR017900">
    <property type="entry name" value="4Fe4S_Fe_S_CS"/>
</dbReference>
<dbReference type="Pfam" id="PF00248">
    <property type="entry name" value="Aldo_ket_red"/>
    <property type="match status" value="1"/>
</dbReference>
<dbReference type="PROSITE" id="PS51379">
    <property type="entry name" value="4FE4S_FER_2"/>
    <property type="match status" value="1"/>
</dbReference>
<dbReference type="InterPro" id="IPR036812">
    <property type="entry name" value="NAD(P)_OxRdtase_dom_sf"/>
</dbReference>
<name>A0A081BS92_9BACT</name>
<proteinExistence type="predicted"/>
<evidence type="ECO:0000256" key="1">
    <source>
        <dbReference type="ARBA" id="ARBA00022723"/>
    </source>
</evidence>
<dbReference type="Proteomes" id="UP000030700">
    <property type="component" value="Unassembled WGS sequence"/>
</dbReference>
<dbReference type="PANTHER" id="PTHR43312">
    <property type="entry name" value="D-THREO-ALDOSE 1-DEHYDROGENASE"/>
    <property type="match status" value="1"/>
</dbReference>
<dbReference type="AlphaFoldDB" id="A0A081BS92"/>
<evidence type="ECO:0000256" key="2">
    <source>
        <dbReference type="ARBA" id="ARBA00023004"/>
    </source>
</evidence>
<dbReference type="STRING" id="1499966.U14_05552"/>
<evidence type="ECO:0000259" key="4">
    <source>
        <dbReference type="PROSITE" id="PS51379"/>
    </source>
</evidence>
<dbReference type="InterPro" id="IPR017896">
    <property type="entry name" value="4Fe4S_Fe-S-bd"/>
</dbReference>
<evidence type="ECO:0000313" key="5">
    <source>
        <dbReference type="EMBL" id="GAK54273.1"/>
    </source>
</evidence>
<dbReference type="SUPFAM" id="SSF46548">
    <property type="entry name" value="alpha-helical ferredoxin"/>
    <property type="match status" value="1"/>
</dbReference>
<dbReference type="GO" id="GO:0051536">
    <property type="term" value="F:iron-sulfur cluster binding"/>
    <property type="evidence" value="ECO:0007669"/>
    <property type="project" value="UniProtKB-KW"/>
</dbReference>
<accession>A0A081BS92</accession>
<dbReference type="EMBL" id="DF820461">
    <property type="protein sequence ID" value="GAK54273.1"/>
    <property type="molecule type" value="Genomic_DNA"/>
</dbReference>
<sequence>MEYRTLGKTGLDVSVISLGTEYLINRPQQHIVDVIHHAISNGVNYFDLFFAQPEFRENMHVAFQNCRDKAIFAAHLGAAADSSGQYMRIRDPQQCEYFFLDFLARYQTEFADILFLHNSDTQDDYDELMKPGGLLDMAKRFRAEGKTRFIGFSGHNTITSRQAVESGEIDVLLFPINFTNHVMPGREALFKACVRHQVGLVAMKPYAGGNLLREEREFEANSYISGSAQMANASAKFVKSAPITPVQCLAYILEQTGVACVVPGCANIEHLDAALAYLNASAQQKAYAALLPDFKQYNTGRCVHCNHCLPCPSNVDIGETLRLFQLAQQELNSEVRAAYCALPANASDCIECGVCMERCPFGVNVIAQMKETSQLLAA</sequence>
<dbReference type="PANTHER" id="PTHR43312:SF1">
    <property type="entry name" value="NADP-DEPENDENT OXIDOREDUCTASE DOMAIN-CONTAINING PROTEIN"/>
    <property type="match status" value="1"/>
</dbReference>
<dbReference type="Pfam" id="PF13534">
    <property type="entry name" value="Fer4_17"/>
    <property type="match status" value="1"/>
</dbReference>
<dbReference type="GO" id="GO:0046872">
    <property type="term" value="F:metal ion binding"/>
    <property type="evidence" value="ECO:0007669"/>
    <property type="project" value="UniProtKB-KW"/>
</dbReference>
<gene>
    <name evidence="5" type="ORF">U14_05552</name>
</gene>
<evidence type="ECO:0000256" key="3">
    <source>
        <dbReference type="ARBA" id="ARBA00023014"/>
    </source>
</evidence>